<dbReference type="RefSeq" id="WP_275228897.1">
    <property type="nucleotide sequence ID" value="NZ_JARESE010000047.1"/>
</dbReference>
<evidence type="ECO:0000313" key="9">
    <source>
        <dbReference type="Proteomes" id="UP001216253"/>
    </source>
</evidence>
<evidence type="ECO:0000256" key="5">
    <source>
        <dbReference type="ARBA" id="ARBA00023136"/>
    </source>
</evidence>
<dbReference type="Pfam" id="PF00892">
    <property type="entry name" value="EamA"/>
    <property type="match status" value="1"/>
</dbReference>
<feature type="transmembrane region" description="Helical" evidence="6">
    <location>
        <begin position="204"/>
        <end position="226"/>
    </location>
</feature>
<proteinExistence type="inferred from homology"/>
<comment type="similarity">
    <text evidence="2">Belongs to the EamA transporter family.</text>
</comment>
<keyword evidence="3 6" id="KW-0812">Transmembrane</keyword>
<evidence type="ECO:0000259" key="7">
    <source>
        <dbReference type="Pfam" id="PF00892"/>
    </source>
</evidence>
<reference evidence="8 9" key="1">
    <citation type="submission" date="2023-03" db="EMBL/GenBank/DDBJ databases">
        <title>NovoSphingobium album sp. nov. isolated from polycyclic aromatic hydrocarbons- and heavy-metal polluted soil.</title>
        <authorList>
            <person name="Liu Z."/>
            <person name="Wang K."/>
        </authorList>
    </citation>
    <scope>NUCLEOTIDE SEQUENCE [LARGE SCALE GENOMIC DNA]</scope>
    <source>
        <strain evidence="8 9">H3SJ31-1</strain>
    </source>
</reference>
<feature type="transmembrane region" description="Helical" evidence="6">
    <location>
        <begin position="233"/>
        <end position="256"/>
    </location>
</feature>
<feature type="transmembrane region" description="Helical" evidence="6">
    <location>
        <begin position="36"/>
        <end position="56"/>
    </location>
</feature>
<evidence type="ECO:0000256" key="6">
    <source>
        <dbReference type="SAM" id="Phobius"/>
    </source>
</evidence>
<name>A0ABT5WRY0_9SPHN</name>
<keyword evidence="5 6" id="KW-0472">Membrane</keyword>
<keyword evidence="9" id="KW-1185">Reference proteome</keyword>
<feature type="transmembrane region" description="Helical" evidence="6">
    <location>
        <begin position="173"/>
        <end position="192"/>
    </location>
</feature>
<sequence length="287" mass="30464">MFNRHVSALLPTTAFVLLWSSGAIVSEIALRHGSPLAILILRYAIALAVLVAFATWNGSLLPARGTRLRNALIGLLIAGFYSAFYLLALDNGITPGALATLLGVQPILTIFLTERRVTAQRLLGLLCALAGLALVVSDGLASMRFDLLGLAFAGLSLLGITAGSILQKREHQAPWAVLPMQYCAGLALAAAVSPLGQFRASWDVGFVLPVLWLALVISVGTTFLLYRLIARGNLVNVVSLFYLVPGVTAAMDWAIIGNPMSPLMMGGLGLVVVGLIIVFRYDARQKG</sequence>
<evidence type="ECO:0000256" key="1">
    <source>
        <dbReference type="ARBA" id="ARBA00004141"/>
    </source>
</evidence>
<feature type="transmembrane region" description="Helical" evidence="6">
    <location>
        <begin position="262"/>
        <end position="281"/>
    </location>
</feature>
<keyword evidence="4 6" id="KW-1133">Transmembrane helix</keyword>
<dbReference type="InterPro" id="IPR050638">
    <property type="entry name" value="AA-Vitamin_Transporters"/>
</dbReference>
<dbReference type="EMBL" id="JARESE010000047">
    <property type="protein sequence ID" value="MDE8652807.1"/>
    <property type="molecule type" value="Genomic_DNA"/>
</dbReference>
<evidence type="ECO:0000256" key="3">
    <source>
        <dbReference type="ARBA" id="ARBA00022692"/>
    </source>
</evidence>
<gene>
    <name evidence="8" type="ORF">PYV00_13955</name>
</gene>
<dbReference type="PANTHER" id="PTHR32322:SF2">
    <property type="entry name" value="EAMA DOMAIN-CONTAINING PROTEIN"/>
    <property type="match status" value="1"/>
</dbReference>
<dbReference type="SUPFAM" id="SSF103481">
    <property type="entry name" value="Multidrug resistance efflux transporter EmrE"/>
    <property type="match status" value="2"/>
</dbReference>
<dbReference type="InterPro" id="IPR037185">
    <property type="entry name" value="EmrE-like"/>
</dbReference>
<accession>A0ABT5WRY0</accession>
<dbReference type="Proteomes" id="UP001216253">
    <property type="component" value="Unassembled WGS sequence"/>
</dbReference>
<evidence type="ECO:0000256" key="4">
    <source>
        <dbReference type="ARBA" id="ARBA00022989"/>
    </source>
</evidence>
<evidence type="ECO:0000256" key="2">
    <source>
        <dbReference type="ARBA" id="ARBA00007362"/>
    </source>
</evidence>
<dbReference type="PANTHER" id="PTHR32322">
    <property type="entry name" value="INNER MEMBRANE TRANSPORTER"/>
    <property type="match status" value="1"/>
</dbReference>
<feature type="transmembrane region" description="Helical" evidence="6">
    <location>
        <begin position="68"/>
        <end position="87"/>
    </location>
</feature>
<dbReference type="InterPro" id="IPR000620">
    <property type="entry name" value="EamA_dom"/>
</dbReference>
<evidence type="ECO:0000313" key="8">
    <source>
        <dbReference type="EMBL" id="MDE8652807.1"/>
    </source>
</evidence>
<feature type="transmembrane region" description="Helical" evidence="6">
    <location>
        <begin position="93"/>
        <end position="113"/>
    </location>
</feature>
<comment type="caution">
    <text evidence="8">The sequence shown here is derived from an EMBL/GenBank/DDBJ whole genome shotgun (WGS) entry which is preliminary data.</text>
</comment>
<protein>
    <submittedName>
        <fullName evidence="8">DMT family transporter</fullName>
    </submittedName>
</protein>
<organism evidence="8 9">
    <name type="scientific">Novosphingobium album</name>
    <name type="common">ex Liu et al. 2023</name>
    <dbReference type="NCBI Taxonomy" id="3031130"/>
    <lineage>
        <taxon>Bacteria</taxon>
        <taxon>Pseudomonadati</taxon>
        <taxon>Pseudomonadota</taxon>
        <taxon>Alphaproteobacteria</taxon>
        <taxon>Sphingomonadales</taxon>
        <taxon>Sphingomonadaceae</taxon>
        <taxon>Novosphingobium</taxon>
    </lineage>
</organism>
<feature type="transmembrane region" description="Helical" evidence="6">
    <location>
        <begin position="147"/>
        <end position="166"/>
    </location>
</feature>
<feature type="domain" description="EamA" evidence="7">
    <location>
        <begin position="15"/>
        <end position="136"/>
    </location>
</feature>
<comment type="subcellular location">
    <subcellularLocation>
        <location evidence="1">Membrane</location>
        <topology evidence="1">Multi-pass membrane protein</topology>
    </subcellularLocation>
</comment>
<feature type="transmembrane region" description="Helical" evidence="6">
    <location>
        <begin position="122"/>
        <end position="141"/>
    </location>
</feature>